<dbReference type="InterPro" id="IPR051293">
    <property type="entry name" value="MTUS1/CCDC69"/>
</dbReference>
<feature type="region of interest" description="Disordered" evidence="3">
    <location>
        <begin position="324"/>
        <end position="354"/>
    </location>
</feature>
<feature type="region of interest" description="Disordered" evidence="3">
    <location>
        <begin position="676"/>
        <end position="722"/>
    </location>
</feature>
<feature type="coiled-coil region" evidence="2">
    <location>
        <begin position="1203"/>
        <end position="1374"/>
    </location>
</feature>
<dbReference type="OrthoDB" id="10038993at2759"/>
<feature type="compositionally biased region" description="Basic and acidic residues" evidence="3">
    <location>
        <begin position="564"/>
        <end position="574"/>
    </location>
</feature>
<proteinExistence type="predicted"/>
<reference evidence="4" key="1">
    <citation type="submission" date="2021-01" db="UniProtKB">
        <authorList>
            <consortium name="EnsemblMetazoa"/>
        </authorList>
    </citation>
    <scope>IDENTIFICATION</scope>
</reference>
<dbReference type="RefSeq" id="XP_022665506.1">
    <property type="nucleotide sequence ID" value="XM_022809771.1"/>
</dbReference>
<dbReference type="EnsemblMetazoa" id="XM_022809771">
    <property type="protein sequence ID" value="XP_022665506"/>
    <property type="gene ID" value="LOC111252244"/>
</dbReference>
<dbReference type="PANTHER" id="PTHR24200">
    <property type="entry name" value="TOUCAN, ISOFORM A"/>
    <property type="match status" value="1"/>
</dbReference>
<accession>A0A7M7KT75</accession>
<keyword evidence="5" id="KW-1185">Reference proteome</keyword>
<feature type="compositionally biased region" description="Polar residues" evidence="3">
    <location>
        <begin position="876"/>
        <end position="893"/>
    </location>
</feature>
<evidence type="ECO:0000256" key="3">
    <source>
        <dbReference type="SAM" id="MobiDB-lite"/>
    </source>
</evidence>
<feature type="compositionally biased region" description="Polar residues" evidence="3">
    <location>
        <begin position="766"/>
        <end position="779"/>
    </location>
</feature>
<feature type="compositionally biased region" description="Basic residues" evidence="3">
    <location>
        <begin position="1454"/>
        <end position="1463"/>
    </location>
</feature>
<dbReference type="GO" id="GO:0005737">
    <property type="term" value="C:cytoplasm"/>
    <property type="evidence" value="ECO:0007669"/>
    <property type="project" value="TreeGrafter"/>
</dbReference>
<feature type="region of interest" description="Disordered" evidence="3">
    <location>
        <begin position="761"/>
        <end position="913"/>
    </location>
</feature>
<feature type="compositionally biased region" description="Gly residues" evidence="3">
    <location>
        <begin position="189"/>
        <end position="199"/>
    </location>
</feature>
<dbReference type="OMA" id="CADERTI"/>
<feature type="compositionally biased region" description="Polar residues" evidence="3">
    <location>
        <begin position="1048"/>
        <end position="1067"/>
    </location>
</feature>
<dbReference type="KEGG" id="vde:111252244"/>
<feature type="region of interest" description="Disordered" evidence="3">
    <location>
        <begin position="158"/>
        <end position="200"/>
    </location>
</feature>
<organism evidence="4 5">
    <name type="scientific">Varroa destructor</name>
    <name type="common">Honeybee mite</name>
    <dbReference type="NCBI Taxonomy" id="109461"/>
    <lineage>
        <taxon>Eukaryota</taxon>
        <taxon>Metazoa</taxon>
        <taxon>Ecdysozoa</taxon>
        <taxon>Arthropoda</taxon>
        <taxon>Chelicerata</taxon>
        <taxon>Arachnida</taxon>
        <taxon>Acari</taxon>
        <taxon>Parasitiformes</taxon>
        <taxon>Mesostigmata</taxon>
        <taxon>Gamasina</taxon>
        <taxon>Dermanyssoidea</taxon>
        <taxon>Varroidae</taxon>
        <taxon>Varroa</taxon>
    </lineage>
</organism>
<evidence type="ECO:0000313" key="4">
    <source>
        <dbReference type="EnsemblMetazoa" id="XP_022665506"/>
    </source>
</evidence>
<feature type="region of interest" description="Disordered" evidence="3">
    <location>
        <begin position="1419"/>
        <end position="1483"/>
    </location>
</feature>
<protein>
    <submittedName>
        <fullName evidence="4">Uncharacterized protein</fullName>
    </submittedName>
</protein>
<evidence type="ECO:0000256" key="2">
    <source>
        <dbReference type="SAM" id="Coils"/>
    </source>
</evidence>
<dbReference type="GO" id="GO:0005634">
    <property type="term" value="C:nucleus"/>
    <property type="evidence" value="ECO:0007669"/>
    <property type="project" value="TreeGrafter"/>
</dbReference>
<feature type="compositionally biased region" description="Low complexity" evidence="3">
    <location>
        <begin position="693"/>
        <end position="705"/>
    </location>
</feature>
<name>A0A7M7KT75_VARDE</name>
<dbReference type="GO" id="GO:0008017">
    <property type="term" value="F:microtubule binding"/>
    <property type="evidence" value="ECO:0007669"/>
    <property type="project" value="TreeGrafter"/>
</dbReference>
<dbReference type="Proteomes" id="UP000594260">
    <property type="component" value="Unplaced"/>
</dbReference>
<feature type="region of interest" description="Disordered" evidence="3">
    <location>
        <begin position="561"/>
        <end position="613"/>
    </location>
</feature>
<feature type="compositionally biased region" description="Basic and acidic residues" evidence="3">
    <location>
        <begin position="706"/>
        <end position="722"/>
    </location>
</feature>
<feature type="region of interest" description="Disordered" evidence="3">
    <location>
        <begin position="1048"/>
        <end position="1069"/>
    </location>
</feature>
<keyword evidence="1 2" id="KW-0175">Coiled coil</keyword>
<dbReference type="GeneID" id="111252244"/>
<dbReference type="PANTHER" id="PTHR24200:SF11">
    <property type="entry name" value="TOUCAN, ISOFORM A"/>
    <property type="match status" value="1"/>
</dbReference>
<feature type="compositionally biased region" description="Polar residues" evidence="3">
    <location>
        <begin position="848"/>
        <end position="858"/>
    </location>
</feature>
<feature type="compositionally biased region" description="Basic residues" evidence="3">
    <location>
        <begin position="343"/>
        <end position="352"/>
    </location>
</feature>
<feature type="region of interest" description="Disordered" evidence="3">
    <location>
        <begin position="488"/>
        <end position="509"/>
    </location>
</feature>
<feature type="compositionally biased region" description="Basic and acidic residues" evidence="3">
    <location>
        <begin position="158"/>
        <end position="170"/>
    </location>
</feature>
<evidence type="ECO:0000256" key="1">
    <source>
        <dbReference type="ARBA" id="ARBA00023054"/>
    </source>
</evidence>
<dbReference type="InParanoid" id="A0A7M7KT75"/>
<feature type="region of interest" description="Disordered" evidence="3">
    <location>
        <begin position="247"/>
        <end position="267"/>
    </location>
</feature>
<evidence type="ECO:0000313" key="5">
    <source>
        <dbReference type="Proteomes" id="UP000594260"/>
    </source>
</evidence>
<sequence>MTSWKKKIKLRFGRHSGDVSPPTTLIDDLPPPFARSMSLRHPGYATRDGDLRPDSILLFDDQRIPTLRRTWSFRQAVTHKGQQAGPTSSPHPGCNSYQKPVIFHGNYTGTGTVPECPPSPTKPAFFSRLFRFSLRDKQKKGVLPPSVAHVDVIRTGDPERHECNSRDGGHSHGNSRFSGCGGAHDDTNGPGGSAGGGGFSAAEQQLSQWPSVQSDIVAMNDGVSTGFISQWASVPTDMTSAAPAVVKGQPQHLPASPEWSSVDNEIDDEDDKDVVVIRRCTTLPSFRIRSRSDISCPSSRAGLEQDSLESNSSLPLFLKEGHIGHNHHQHSMSGLQQVDQHAARQKQSKRKSREVLQDEFKYVLLNGTYPPLKPQIDEMKPRKPHGLIVDNPSNAPVQLIESPCSDDSAVGDLSPVNHLLNAPEASNDKFTVDSTIFETIGIKAGTSGTPNNANNSSGAINSNSICSNVKPAALRKLIGPTIELEDPKTTRRRFESRLPNSCRPASVSPVRDPAVIRRVKKNTVARPVSYTPGLAFMQRASTDLTRPLLYSSTAERASSAEALVGDHSKMDLAAEKNTQARQKRSEPTRKFGSMQDVHSRPITPSAGKPNSQTGIFACSESRAVESTNEWRNRITNSANLSEQCADERTISRQSSLSDEVDSGTFIRKKPVPLQRSETFTKEDSTAPVEELPVVDSSVSGNSDVSGKVKDLQRDQPVRKSLRRELRKPSEVAKVKELNNITTINPNNNINSSSSGKDIIKDEGAQCGSSAGRNSSSAITKYTRKSKTKQIFSPVKLDPPSPTGPLISKNVIACKESPHKSSKLPMPGSFVRGTTQNSSRRQITLPIERQTSIESTGRSAGSIAGSPETPEDGPPKVSNSSSTKELISPSTPKGSRSRIAAPSKIARAGRSKNSGLRLIAKSPAVESVGQQSPSVIEDASEFNRTFDIIATSQPPYLVESVSRVAEEARQQIRSAMNGVANPPSVSPSKDTLKSTKTTTITITATTSTATVTNVADCTPPNTNCPTSESSPCDVNGLDDRNVPKAVRATENTTSTPITATSQSQNGLSVTGDARISPAKSEFENEILRLGETCEARSVELTVIRSELRRSSVAFSAMALAAQYWSERLKRTEGYSQQLKGQLQMAEKVILKAHNDIENLKKELRDEVCARRRDVEDFEQTRDHKLADLEQKHAAAVALLEKDFGRRLEEALEKERQKAESANDEVVSKRQLEELKIEHARALERLKACRAEEINALTDAQQDLERRLVEKTSQCRRVEEEAVALKDKLLQSADSQAQWLTKKVASLEKEVESLNAVLELKTAETRELMLDRRENQERKEKMVTMQEVIDKHRARIEDLTAQLDRKTAVQQQLTAENVKLHELSAKKDRIITQLDHDFEALKYRARDSNSFIVDVATPTHRPLQESRSVGAAATTPEADGVMSRSWHVPFGDARSARRINRRTSRKSSSSESKVSDEDSRVPTALDEVFSHEEQVVLGETVGSGQVAVSRA</sequence>
<feature type="compositionally biased region" description="Polar residues" evidence="3">
    <location>
        <begin position="831"/>
        <end position="841"/>
    </location>
</feature>